<dbReference type="AlphaFoldDB" id="A0A0L8I7G9"/>
<organism evidence="1">
    <name type="scientific">Octopus bimaculoides</name>
    <name type="common">California two-spotted octopus</name>
    <dbReference type="NCBI Taxonomy" id="37653"/>
    <lineage>
        <taxon>Eukaryota</taxon>
        <taxon>Metazoa</taxon>
        <taxon>Spiralia</taxon>
        <taxon>Lophotrochozoa</taxon>
        <taxon>Mollusca</taxon>
        <taxon>Cephalopoda</taxon>
        <taxon>Coleoidea</taxon>
        <taxon>Octopodiformes</taxon>
        <taxon>Octopoda</taxon>
        <taxon>Incirrata</taxon>
        <taxon>Octopodidae</taxon>
        <taxon>Octopus</taxon>
    </lineage>
</organism>
<reference evidence="1" key="1">
    <citation type="submission" date="2015-07" db="EMBL/GenBank/DDBJ databases">
        <title>MeaNS - Measles Nucleotide Surveillance Program.</title>
        <authorList>
            <person name="Tran T."/>
            <person name="Druce J."/>
        </authorList>
    </citation>
    <scope>NUCLEOTIDE SEQUENCE</scope>
    <source>
        <strain evidence="1">UCB-OBI-ISO-001</strain>
        <tissue evidence="1">Gonad</tissue>
    </source>
</reference>
<sequence length="65" mass="7805">MLQSFRKNKSRPLRSSTIISHYPVFTLPYRAQLQWSGQMVRMGEEQLLKCLLLDQFLVQMVRRYS</sequence>
<proteinExistence type="predicted"/>
<evidence type="ECO:0000313" key="1">
    <source>
        <dbReference type="EMBL" id="KOF97426.1"/>
    </source>
</evidence>
<name>A0A0L8I7G9_OCTBM</name>
<protein>
    <submittedName>
        <fullName evidence="1">Uncharacterized protein</fullName>
    </submittedName>
</protein>
<gene>
    <name evidence="1" type="ORF">OCBIM_22029647mg</name>
</gene>
<accession>A0A0L8I7G9</accession>
<dbReference type="EMBL" id="KQ416314">
    <property type="protein sequence ID" value="KOF97426.1"/>
    <property type="molecule type" value="Genomic_DNA"/>
</dbReference>